<dbReference type="Proteomes" id="UP000648984">
    <property type="component" value="Unassembled WGS sequence"/>
</dbReference>
<evidence type="ECO:0000313" key="3">
    <source>
        <dbReference type="Proteomes" id="UP000648984"/>
    </source>
</evidence>
<feature type="transmembrane region" description="Helical" evidence="1">
    <location>
        <begin position="6"/>
        <end position="23"/>
    </location>
</feature>
<evidence type="ECO:0000313" key="2">
    <source>
        <dbReference type="EMBL" id="NMG73633.1"/>
    </source>
</evidence>
<dbReference type="EMBL" id="WTVQ01000003">
    <property type="protein sequence ID" value="NMG73633.1"/>
    <property type="molecule type" value="Genomic_DNA"/>
</dbReference>
<proteinExistence type="predicted"/>
<gene>
    <name evidence="2" type="ORF">GPA25_02560</name>
</gene>
<accession>A0ABX1Q6L5</accession>
<keyword evidence="3" id="KW-1185">Reference proteome</keyword>
<dbReference type="RefSeq" id="WP_169258784.1">
    <property type="nucleotide sequence ID" value="NZ_WTVQ01000003.1"/>
</dbReference>
<name>A0ABX1Q6L5_9RHOO</name>
<comment type="caution">
    <text evidence="2">The sequence shown here is derived from an EMBL/GenBank/DDBJ whole genome shotgun (WGS) entry which is preliminary data.</text>
</comment>
<reference evidence="2 3" key="1">
    <citation type="submission" date="2019-12" db="EMBL/GenBank/DDBJ databases">
        <title>Comparative genomics gives insights into the taxonomy of the Azoarcus-Aromatoleum group and reveals separate origins of nif in the plant-associated Azoarcus and non-plant-associated Aromatoleum sub-groups.</title>
        <authorList>
            <person name="Lafos M."/>
            <person name="Maluk M."/>
            <person name="Batista M."/>
            <person name="Junghare M."/>
            <person name="Carmona M."/>
            <person name="Faoro H."/>
            <person name="Cruz L.M."/>
            <person name="Battistoni F."/>
            <person name="De Souza E."/>
            <person name="Pedrosa F."/>
            <person name="Chen W.-M."/>
            <person name="Poole P.S."/>
            <person name="Dixon R.A."/>
            <person name="James E.K."/>
        </authorList>
    </citation>
    <scope>NUCLEOTIDE SEQUENCE [LARGE SCALE GENOMIC DNA]</scope>
    <source>
        <strain evidence="2 3">22Lin</strain>
    </source>
</reference>
<protein>
    <submittedName>
        <fullName evidence="2">Uncharacterized protein</fullName>
    </submittedName>
</protein>
<organism evidence="2 3">
    <name type="scientific">Aromatoleum diolicum</name>
    <dbReference type="NCBI Taxonomy" id="75796"/>
    <lineage>
        <taxon>Bacteria</taxon>
        <taxon>Pseudomonadati</taxon>
        <taxon>Pseudomonadota</taxon>
        <taxon>Betaproteobacteria</taxon>
        <taxon>Rhodocyclales</taxon>
        <taxon>Rhodocyclaceae</taxon>
        <taxon>Aromatoleum</taxon>
    </lineage>
</organism>
<keyword evidence="1" id="KW-0812">Transmembrane</keyword>
<sequence>MLMRIATILAPMVSIVVVGYLYGRLRKPNMAIANQLALELFIPALGARRSCSPATSRPSQSCRWRC</sequence>
<keyword evidence="1" id="KW-1133">Transmembrane helix</keyword>
<evidence type="ECO:0000256" key="1">
    <source>
        <dbReference type="SAM" id="Phobius"/>
    </source>
</evidence>
<keyword evidence="1" id="KW-0472">Membrane</keyword>